<gene>
    <name evidence="2" type="ORF">GGQ68_001810</name>
</gene>
<comment type="caution">
    <text evidence="2">The sequence shown here is derived from an EMBL/GenBank/DDBJ whole genome shotgun (WGS) entry which is preliminary data.</text>
</comment>
<keyword evidence="1" id="KW-1133">Transmembrane helix</keyword>
<accession>A0A7W6DMD4</accession>
<dbReference type="PANTHER" id="PTHR35813">
    <property type="entry name" value="INNER MEMBRANE PROTEIN YBAN"/>
    <property type="match status" value="1"/>
</dbReference>
<dbReference type="PIRSF" id="PIRSF016789">
    <property type="entry name" value="DUF454"/>
    <property type="match status" value="1"/>
</dbReference>
<sequence length="105" mass="11166">MALGVIGIVLPVLPTTPFLLLAGVCFGKGSPRLRHWLETHPRLGPPVVAWEQTGAIARRHKKMALGMMAATFAVGLAVGLPAHVLGIQVICFLCAGSYVWTRPDA</sequence>
<reference evidence="2 3" key="1">
    <citation type="submission" date="2020-08" db="EMBL/GenBank/DDBJ databases">
        <title>Genomic Encyclopedia of Type Strains, Phase IV (KMG-IV): sequencing the most valuable type-strain genomes for metagenomic binning, comparative biology and taxonomic classification.</title>
        <authorList>
            <person name="Goeker M."/>
        </authorList>
    </citation>
    <scope>NUCLEOTIDE SEQUENCE [LARGE SCALE GENOMIC DNA]</scope>
    <source>
        <strain evidence="2 3">DSM 102235</strain>
    </source>
</reference>
<dbReference type="GO" id="GO:0005886">
    <property type="term" value="C:plasma membrane"/>
    <property type="evidence" value="ECO:0007669"/>
    <property type="project" value="TreeGrafter"/>
</dbReference>
<dbReference type="EMBL" id="JACIEJ010000004">
    <property type="protein sequence ID" value="MBB3985477.1"/>
    <property type="molecule type" value="Genomic_DNA"/>
</dbReference>
<dbReference type="Pfam" id="PF04304">
    <property type="entry name" value="DUF454"/>
    <property type="match status" value="1"/>
</dbReference>
<keyword evidence="1" id="KW-0472">Membrane</keyword>
<dbReference type="InterPro" id="IPR007401">
    <property type="entry name" value="DUF454"/>
</dbReference>
<keyword evidence="1" id="KW-0812">Transmembrane</keyword>
<evidence type="ECO:0008006" key="4">
    <source>
        <dbReference type="Google" id="ProtNLM"/>
    </source>
</evidence>
<dbReference type="AlphaFoldDB" id="A0A7W6DMD4"/>
<dbReference type="Proteomes" id="UP000541426">
    <property type="component" value="Unassembled WGS sequence"/>
</dbReference>
<dbReference type="PANTHER" id="PTHR35813:SF1">
    <property type="entry name" value="INNER MEMBRANE PROTEIN YBAN"/>
    <property type="match status" value="1"/>
</dbReference>
<feature type="transmembrane region" description="Helical" evidence="1">
    <location>
        <begin position="67"/>
        <end position="100"/>
    </location>
</feature>
<evidence type="ECO:0000313" key="3">
    <source>
        <dbReference type="Proteomes" id="UP000541426"/>
    </source>
</evidence>
<keyword evidence="3" id="KW-1185">Reference proteome</keyword>
<name>A0A7W6DMD4_9RHOB</name>
<evidence type="ECO:0000313" key="2">
    <source>
        <dbReference type="EMBL" id="MBB3985477.1"/>
    </source>
</evidence>
<proteinExistence type="predicted"/>
<protein>
    <recommendedName>
        <fullName evidence="4">Inner membrane protein</fullName>
    </recommendedName>
</protein>
<evidence type="ECO:0000256" key="1">
    <source>
        <dbReference type="SAM" id="Phobius"/>
    </source>
</evidence>
<feature type="transmembrane region" description="Helical" evidence="1">
    <location>
        <begin position="6"/>
        <end position="26"/>
    </location>
</feature>
<organism evidence="2 3">
    <name type="scientific">Sagittula marina</name>
    <dbReference type="NCBI Taxonomy" id="943940"/>
    <lineage>
        <taxon>Bacteria</taxon>
        <taxon>Pseudomonadati</taxon>
        <taxon>Pseudomonadota</taxon>
        <taxon>Alphaproteobacteria</taxon>
        <taxon>Rhodobacterales</taxon>
        <taxon>Roseobacteraceae</taxon>
        <taxon>Sagittula</taxon>
    </lineage>
</organism>